<feature type="region of interest" description="Disordered" evidence="1">
    <location>
        <begin position="1"/>
        <end position="49"/>
    </location>
</feature>
<gene>
    <name evidence="2" type="ORF">AB8Z38_05065</name>
</gene>
<accession>A0AB39XNP4</accession>
<dbReference type="EMBL" id="CP165734">
    <property type="protein sequence ID" value="XDV58856.1"/>
    <property type="molecule type" value="Genomic_DNA"/>
</dbReference>
<protein>
    <submittedName>
        <fullName evidence="2">Uncharacterized protein</fullName>
    </submittedName>
</protein>
<proteinExistence type="predicted"/>
<dbReference type="RefSeq" id="WP_369723390.1">
    <property type="nucleotide sequence ID" value="NZ_CP165734.1"/>
</dbReference>
<organism evidence="2">
    <name type="scientific">Bradyrhizobium sp. LLZ17</name>
    <dbReference type="NCBI Taxonomy" id="3239388"/>
    <lineage>
        <taxon>Bacteria</taxon>
        <taxon>Pseudomonadati</taxon>
        <taxon>Pseudomonadota</taxon>
        <taxon>Alphaproteobacteria</taxon>
        <taxon>Hyphomicrobiales</taxon>
        <taxon>Nitrobacteraceae</taxon>
        <taxon>Bradyrhizobium</taxon>
    </lineage>
</organism>
<feature type="compositionally biased region" description="Basic and acidic residues" evidence="1">
    <location>
        <begin position="39"/>
        <end position="49"/>
    </location>
</feature>
<evidence type="ECO:0000313" key="2">
    <source>
        <dbReference type="EMBL" id="XDV58856.1"/>
    </source>
</evidence>
<sequence>MNGPWTRPASALPSGRQDDQRAVAAQAGGRNGRPAAEARTSEADARHKTDEEAVITVNEQTIRLAAHAGEKLANSDDAAGELSDSQKLDLSPGKYKVTLEVAGSAAQNREVEVAANETWGLLVGPDGALLPLRLY</sequence>
<evidence type="ECO:0000256" key="1">
    <source>
        <dbReference type="SAM" id="MobiDB-lite"/>
    </source>
</evidence>
<dbReference type="AlphaFoldDB" id="A0AB39XNP4"/>
<reference evidence="2" key="1">
    <citation type="submission" date="2024-08" db="EMBL/GenBank/DDBJ databases">
        <authorList>
            <person name="Chaddad Z."/>
            <person name="Lamrabet M."/>
            <person name="Bouhnik O."/>
            <person name="Alami S."/>
            <person name="Wipf D."/>
            <person name="Courty P.E."/>
            <person name="Missbah El Idrissi M."/>
        </authorList>
    </citation>
    <scope>NUCLEOTIDE SEQUENCE</scope>
    <source>
        <strain evidence="2">LLZ17</strain>
    </source>
</reference>
<name>A0AB39XNP4_9BRAD</name>